<proteinExistence type="predicted"/>
<evidence type="ECO:0000313" key="1">
    <source>
        <dbReference type="EMBL" id="MCU4717976.1"/>
    </source>
</evidence>
<organism evidence="2 4">
    <name type="scientific">Halapricum hydrolyticum</name>
    <dbReference type="NCBI Taxonomy" id="2979991"/>
    <lineage>
        <taxon>Archaea</taxon>
        <taxon>Methanobacteriati</taxon>
        <taxon>Methanobacteriota</taxon>
        <taxon>Stenosarchaea group</taxon>
        <taxon>Halobacteria</taxon>
        <taxon>Halobacteriales</taxon>
        <taxon>Haloarculaceae</taxon>
        <taxon>Halapricum</taxon>
    </lineage>
</organism>
<reference evidence="2" key="1">
    <citation type="submission" date="2023-02" db="EMBL/GenBank/DDBJ databases">
        <title>Enrichment on poylsaccharides allowed isolation of novel metabolic and taxonomic groups of Haloarchaea.</title>
        <authorList>
            <person name="Sorokin D.Y."/>
            <person name="Elcheninov A.G."/>
            <person name="Khizhniak T.V."/>
            <person name="Kolganova T.V."/>
            <person name="Kublanov I.V."/>
        </authorList>
    </citation>
    <scope>NUCLEOTIDE SEQUENCE</scope>
    <source>
        <strain evidence="1 3">HArc-curdl5-1</strain>
        <strain evidence="2">HArc-curdl7</strain>
    </source>
</reference>
<comment type="caution">
    <text evidence="2">The sequence shown here is derived from an EMBL/GenBank/DDBJ whole genome shotgun (WGS) entry which is preliminary data.</text>
</comment>
<dbReference type="EMBL" id="JAOPKD010000007">
    <property type="protein sequence ID" value="MCU4727141.1"/>
    <property type="molecule type" value="Genomic_DNA"/>
</dbReference>
<dbReference type="EMBL" id="JAOPKC010000006">
    <property type="protein sequence ID" value="MCU4717976.1"/>
    <property type="molecule type" value="Genomic_DNA"/>
</dbReference>
<dbReference type="Pfam" id="PF24110">
    <property type="entry name" value="DUF7385"/>
    <property type="match status" value="1"/>
</dbReference>
<dbReference type="InterPro" id="IPR055809">
    <property type="entry name" value="DUF7385"/>
</dbReference>
<evidence type="ECO:0000313" key="4">
    <source>
        <dbReference type="Proteomes" id="UP001209746"/>
    </source>
</evidence>
<keyword evidence="2" id="KW-0966">Cell projection</keyword>
<protein>
    <submittedName>
        <fullName evidence="2">Flagella cluster protein</fullName>
    </submittedName>
</protein>
<keyword evidence="2" id="KW-0282">Flagellum</keyword>
<evidence type="ECO:0000313" key="3">
    <source>
        <dbReference type="Proteomes" id="UP001208186"/>
    </source>
</evidence>
<accession>A0AAE3LF35</accession>
<keyword evidence="2" id="KW-0969">Cilium</keyword>
<dbReference type="AlphaFoldDB" id="A0AAE3LF35"/>
<name>A0AAE3LF35_9EURY</name>
<sequence>MPQLDVTDGFDVHEYREGFKLRKETRETTHLENRAGYDCPACGKPFEKLFVSEKRMQSFQSPPGPFCLVRTDDQLLLFTHGQGRP</sequence>
<gene>
    <name evidence="2" type="ORF">OB914_09170</name>
    <name evidence="1" type="ORF">OB916_07830</name>
</gene>
<evidence type="ECO:0000313" key="2">
    <source>
        <dbReference type="EMBL" id="MCU4727141.1"/>
    </source>
</evidence>
<dbReference type="Proteomes" id="UP001208186">
    <property type="component" value="Unassembled WGS sequence"/>
</dbReference>
<keyword evidence="3" id="KW-1185">Reference proteome</keyword>
<dbReference type="Proteomes" id="UP001209746">
    <property type="component" value="Unassembled WGS sequence"/>
</dbReference>
<dbReference type="RefSeq" id="WP_315908741.1">
    <property type="nucleotide sequence ID" value="NZ_JAOPKC010000006.1"/>
</dbReference>